<name>A0A173SM88_ANAHA</name>
<dbReference type="RefSeq" id="WP_055072725.1">
    <property type="nucleotide sequence ID" value="NZ_BAABYN010000001.1"/>
</dbReference>
<sequence length="166" mass="19447">MTNKQQYVERKKYKKEQIYDAIAKRIREICDLTDSVTSAECLKNTLLRMGYEIICTNDISRYNDRYELIPKFDKTYQIKVPFVSREKENMLLARALCEIQTGIHNDMECKIIARRLLMPKQEFLDQIKKNEDVSGRVNITNIARHFCVDESVVSSLGVDLNLLSIF</sequence>
<gene>
    <name evidence="2" type="ORF">ERS852520_00859</name>
    <name evidence="1" type="ORF">ERS852571_01362</name>
</gene>
<dbReference type="AlphaFoldDB" id="A0A173SM88"/>
<evidence type="ECO:0000313" key="1">
    <source>
        <dbReference type="EMBL" id="CUM91774.1"/>
    </source>
</evidence>
<accession>A0A173SM88</accession>
<dbReference type="Proteomes" id="UP000095553">
    <property type="component" value="Unassembled WGS sequence"/>
</dbReference>
<evidence type="ECO:0000313" key="3">
    <source>
        <dbReference type="Proteomes" id="UP000095553"/>
    </source>
</evidence>
<protein>
    <submittedName>
        <fullName evidence="1">Uncharacterized protein</fullName>
    </submittedName>
</protein>
<evidence type="ECO:0000313" key="4">
    <source>
        <dbReference type="Proteomes" id="UP000095564"/>
    </source>
</evidence>
<reference evidence="3 4" key="1">
    <citation type="submission" date="2015-09" db="EMBL/GenBank/DDBJ databases">
        <authorList>
            <consortium name="Pathogen Informatics"/>
        </authorList>
    </citation>
    <scope>NUCLEOTIDE SEQUENCE [LARGE SCALE GENOMIC DNA]</scope>
    <source>
        <strain evidence="2 4">2789STDY5834908</strain>
        <strain evidence="1 3">2789STDY5834959</strain>
    </source>
</reference>
<dbReference type="EMBL" id="CZAU01000006">
    <property type="protein sequence ID" value="CUP21947.1"/>
    <property type="molecule type" value="Genomic_DNA"/>
</dbReference>
<organism evidence="1 3">
    <name type="scientific">Anaerostipes hadrus</name>
    <dbReference type="NCBI Taxonomy" id="649756"/>
    <lineage>
        <taxon>Bacteria</taxon>
        <taxon>Bacillati</taxon>
        <taxon>Bacillota</taxon>
        <taxon>Clostridia</taxon>
        <taxon>Lachnospirales</taxon>
        <taxon>Lachnospiraceae</taxon>
        <taxon>Anaerostipes</taxon>
    </lineage>
</organism>
<dbReference type="Proteomes" id="UP000095564">
    <property type="component" value="Unassembled WGS sequence"/>
</dbReference>
<evidence type="ECO:0000313" key="2">
    <source>
        <dbReference type="EMBL" id="CUP21947.1"/>
    </source>
</evidence>
<dbReference type="EMBL" id="CYXY01000007">
    <property type="protein sequence ID" value="CUM91774.1"/>
    <property type="molecule type" value="Genomic_DNA"/>
</dbReference>
<proteinExistence type="predicted"/>